<comment type="caution">
    <text evidence="2">The sequence shown here is derived from an EMBL/GenBank/DDBJ whole genome shotgun (WGS) entry which is preliminary data.</text>
</comment>
<accession>A0AAV4CU12</accession>
<dbReference type="AlphaFoldDB" id="A0AAV4CU12"/>
<protein>
    <recommendedName>
        <fullName evidence="4">Secreted protein</fullName>
    </recommendedName>
</protein>
<feature type="compositionally biased region" description="Polar residues" evidence="1">
    <location>
        <begin position="47"/>
        <end position="59"/>
    </location>
</feature>
<dbReference type="EMBL" id="BLXT01006999">
    <property type="protein sequence ID" value="GFO35285.1"/>
    <property type="molecule type" value="Genomic_DNA"/>
</dbReference>
<gene>
    <name evidence="2" type="ORF">PoB_006179000</name>
</gene>
<dbReference type="PROSITE" id="PS51257">
    <property type="entry name" value="PROKAR_LIPOPROTEIN"/>
    <property type="match status" value="1"/>
</dbReference>
<evidence type="ECO:0000256" key="1">
    <source>
        <dbReference type="SAM" id="MobiDB-lite"/>
    </source>
</evidence>
<organism evidence="2 3">
    <name type="scientific">Plakobranchus ocellatus</name>
    <dbReference type="NCBI Taxonomy" id="259542"/>
    <lineage>
        <taxon>Eukaryota</taxon>
        <taxon>Metazoa</taxon>
        <taxon>Spiralia</taxon>
        <taxon>Lophotrochozoa</taxon>
        <taxon>Mollusca</taxon>
        <taxon>Gastropoda</taxon>
        <taxon>Heterobranchia</taxon>
        <taxon>Euthyneura</taxon>
        <taxon>Panpulmonata</taxon>
        <taxon>Sacoglossa</taxon>
        <taxon>Placobranchoidea</taxon>
        <taxon>Plakobranchidae</taxon>
        <taxon>Plakobranchus</taxon>
    </lineage>
</organism>
<evidence type="ECO:0008006" key="4">
    <source>
        <dbReference type="Google" id="ProtNLM"/>
    </source>
</evidence>
<sequence length="93" mass="9938">MLFCRGVPVAAGGAGGVTSSGCSVDVAWALRGMVWWTSEHLPDMRVNSSSRVGPQTTDYRQACPRQPPSKLLHAPPSFSIFSLLVHTSTLSSH</sequence>
<evidence type="ECO:0000313" key="3">
    <source>
        <dbReference type="Proteomes" id="UP000735302"/>
    </source>
</evidence>
<keyword evidence="3" id="KW-1185">Reference proteome</keyword>
<feature type="region of interest" description="Disordered" evidence="1">
    <location>
        <begin position="47"/>
        <end position="66"/>
    </location>
</feature>
<proteinExistence type="predicted"/>
<reference evidence="2 3" key="1">
    <citation type="journal article" date="2021" name="Elife">
        <title>Chloroplast acquisition without the gene transfer in kleptoplastic sea slugs, Plakobranchus ocellatus.</title>
        <authorList>
            <person name="Maeda T."/>
            <person name="Takahashi S."/>
            <person name="Yoshida T."/>
            <person name="Shimamura S."/>
            <person name="Takaki Y."/>
            <person name="Nagai Y."/>
            <person name="Toyoda A."/>
            <person name="Suzuki Y."/>
            <person name="Arimoto A."/>
            <person name="Ishii H."/>
            <person name="Satoh N."/>
            <person name="Nishiyama T."/>
            <person name="Hasebe M."/>
            <person name="Maruyama T."/>
            <person name="Minagawa J."/>
            <person name="Obokata J."/>
            <person name="Shigenobu S."/>
        </authorList>
    </citation>
    <scope>NUCLEOTIDE SEQUENCE [LARGE SCALE GENOMIC DNA]</scope>
</reference>
<dbReference type="Proteomes" id="UP000735302">
    <property type="component" value="Unassembled WGS sequence"/>
</dbReference>
<evidence type="ECO:0000313" key="2">
    <source>
        <dbReference type="EMBL" id="GFO35285.1"/>
    </source>
</evidence>
<name>A0AAV4CU12_9GAST</name>